<evidence type="ECO:0000313" key="8">
    <source>
        <dbReference type="Proteomes" id="UP000070544"/>
    </source>
</evidence>
<evidence type="ECO:0000313" key="7">
    <source>
        <dbReference type="EMBL" id="KXS18343.1"/>
    </source>
</evidence>
<dbReference type="Proteomes" id="UP000070544">
    <property type="component" value="Unassembled WGS sequence"/>
</dbReference>
<dbReference type="STRING" id="1344416.A0A139APA4"/>
<evidence type="ECO:0000256" key="4">
    <source>
        <dbReference type="ARBA" id="ARBA00023212"/>
    </source>
</evidence>
<organism evidence="7 8">
    <name type="scientific">Gonapodya prolifera (strain JEL478)</name>
    <name type="common">Monoblepharis prolifera</name>
    <dbReference type="NCBI Taxonomy" id="1344416"/>
    <lineage>
        <taxon>Eukaryota</taxon>
        <taxon>Fungi</taxon>
        <taxon>Fungi incertae sedis</taxon>
        <taxon>Chytridiomycota</taxon>
        <taxon>Chytridiomycota incertae sedis</taxon>
        <taxon>Monoblepharidomycetes</taxon>
        <taxon>Monoblepharidales</taxon>
        <taxon>Gonapodyaceae</taxon>
        <taxon>Gonapodya</taxon>
    </lineage>
</organism>
<keyword evidence="8" id="KW-1185">Reference proteome</keyword>
<proteinExistence type="predicted"/>
<evidence type="ECO:0000256" key="3">
    <source>
        <dbReference type="ARBA" id="ARBA00022794"/>
    </source>
</evidence>
<feature type="compositionally biased region" description="Polar residues" evidence="6">
    <location>
        <begin position="1"/>
        <end position="16"/>
    </location>
</feature>
<dbReference type="GO" id="GO:0060271">
    <property type="term" value="P:cilium assembly"/>
    <property type="evidence" value="ECO:0007669"/>
    <property type="project" value="TreeGrafter"/>
</dbReference>
<dbReference type="InterPro" id="IPR010796">
    <property type="entry name" value="C2_B9-type_dom"/>
</dbReference>
<evidence type="ECO:0000256" key="5">
    <source>
        <dbReference type="ARBA" id="ARBA00023273"/>
    </source>
</evidence>
<dbReference type="GO" id="GO:0036038">
    <property type="term" value="C:MKS complex"/>
    <property type="evidence" value="ECO:0007669"/>
    <property type="project" value="TreeGrafter"/>
</dbReference>
<evidence type="ECO:0000256" key="6">
    <source>
        <dbReference type="SAM" id="MobiDB-lite"/>
    </source>
</evidence>
<keyword evidence="2" id="KW-0963">Cytoplasm</keyword>
<dbReference type="PANTHER" id="PTHR12968">
    <property type="entry name" value="B9 DOMAIN-CONTAINING"/>
    <property type="match status" value="1"/>
</dbReference>
<keyword evidence="5" id="KW-0966">Cell projection</keyword>
<sequence length="666" mass="75754">MKWSSDGQIAQGSVVLSDSEREAHSDGENTFRKRRSRKKRRGQQHVLFDSSKDGRQLLKEVLAKRLSFALPASTPRGQQKPHNSRQEYASPELTETRYYRSLDEIENLVLRVSLFRVHDSLHPRDANPVQDERALGDSCCDVTVSWQQKIFSPRELLYLHRMDPSTASASERQQRAQISKAARTQGTVEHKVLTAGHEGALGGPVIFTRVNHEVSTEISRQQRTFAAKERSSLSTNSSFPEWRNSSKRAVKADCVLDERQSGVRDIHYKEMEVLAFVKDTSYHNAETNREDDVYVEKSICRIRAHTNGLLTMTPGLTNPEKRPTFSVLSGDLYCVLIENASLALQDREEDKEFELFTEVYKKRSEYLASTVGENFLLPPPLHSLRLHMIAEIVSAHDFTREGTYVQFSVKFPSSCEMSLLPGKVEEVGPEISKGGWKVRTQLAEPVWDPKRDSWVAGFGHSVETVAEIALDVDDNVSTLAPTLYVQVCSLDPWNRHRLEGYGHLRVPLRPGLSDMDIATWRPTLGPMERMQEYFTGGTRELEDMWSIGLSEGDKSALRYGFRTESAGMVRVRLGIVHQSTFVVGNSVHLTLFFTNVLSSPLVLFSVRKTIGGATRRLFPMHCSVLERDWRSSRMEHKPHKQLWPLFITCVVVIKLKPQRKWTAMPF</sequence>
<feature type="region of interest" description="Disordered" evidence="6">
    <location>
        <begin position="1"/>
        <end position="49"/>
    </location>
</feature>
<name>A0A139APA4_GONPJ</name>
<keyword evidence="3" id="KW-0970">Cilium biogenesis/degradation</keyword>
<protein>
    <recommendedName>
        <fullName evidence="9">Meckel syndrome type 1 protein</fullName>
    </recommendedName>
</protein>
<dbReference type="AlphaFoldDB" id="A0A139APA4"/>
<comment type="subcellular location">
    <subcellularLocation>
        <location evidence="1">Cytoplasm</location>
        <location evidence="1">Cytoskeleton</location>
        <location evidence="1">Cilium basal body</location>
    </subcellularLocation>
</comment>
<dbReference type="Pfam" id="PF07162">
    <property type="entry name" value="B9-C2"/>
    <property type="match status" value="1"/>
</dbReference>
<dbReference type="OMA" id="FTYVDHD"/>
<gene>
    <name evidence="7" type="ORF">M427DRAFT_208546</name>
</gene>
<evidence type="ECO:0008006" key="9">
    <source>
        <dbReference type="Google" id="ProtNLM"/>
    </source>
</evidence>
<dbReference type="EMBL" id="KQ965742">
    <property type="protein sequence ID" value="KXS18343.1"/>
    <property type="molecule type" value="Genomic_DNA"/>
</dbReference>
<dbReference type="PANTHER" id="PTHR12968:SF4">
    <property type="entry name" value="TECTONIC-LIKE COMPLEX MEMBER MKS1"/>
    <property type="match status" value="1"/>
</dbReference>
<keyword evidence="4" id="KW-0206">Cytoskeleton</keyword>
<reference evidence="7 8" key="1">
    <citation type="journal article" date="2015" name="Genome Biol. Evol.">
        <title>Phylogenomic analyses indicate that early fungi evolved digesting cell walls of algal ancestors of land plants.</title>
        <authorList>
            <person name="Chang Y."/>
            <person name="Wang S."/>
            <person name="Sekimoto S."/>
            <person name="Aerts A.L."/>
            <person name="Choi C."/>
            <person name="Clum A."/>
            <person name="LaButti K.M."/>
            <person name="Lindquist E.A."/>
            <person name="Yee Ngan C."/>
            <person name="Ohm R.A."/>
            <person name="Salamov A.A."/>
            <person name="Grigoriev I.V."/>
            <person name="Spatafora J.W."/>
            <person name="Berbee M.L."/>
        </authorList>
    </citation>
    <scope>NUCLEOTIDE SEQUENCE [LARGE SCALE GENOMIC DNA]</scope>
    <source>
        <strain evidence="7 8">JEL478</strain>
    </source>
</reference>
<evidence type="ECO:0000256" key="1">
    <source>
        <dbReference type="ARBA" id="ARBA00004120"/>
    </source>
</evidence>
<feature type="compositionally biased region" description="Basic residues" evidence="6">
    <location>
        <begin position="32"/>
        <end position="43"/>
    </location>
</feature>
<dbReference type="OrthoDB" id="10263520at2759"/>
<evidence type="ECO:0000256" key="2">
    <source>
        <dbReference type="ARBA" id="ARBA00022490"/>
    </source>
</evidence>
<feature type="compositionally biased region" description="Basic and acidic residues" evidence="6">
    <location>
        <begin position="18"/>
        <end position="31"/>
    </location>
</feature>
<accession>A0A139APA4</accession>
<feature type="region of interest" description="Disordered" evidence="6">
    <location>
        <begin position="72"/>
        <end position="92"/>
    </location>
</feature>